<dbReference type="Proteomes" id="UP001315686">
    <property type="component" value="Unassembled WGS sequence"/>
</dbReference>
<name>A0AAP2CPM7_9RHOB</name>
<gene>
    <name evidence="1" type="ORF">IV417_07960</name>
</gene>
<evidence type="ECO:0000313" key="1">
    <source>
        <dbReference type="EMBL" id="MBT0957316.1"/>
    </source>
</evidence>
<sequence>MSYYITVPLTAAAAERHDRDACIPGDLHEWAPSEEEITELWDTGVMPQINAATGLVIDAFEKEKITGAHLQVALGIVGEMLAGAPDQDALRRFEDLLRLGAEKGTGVYLSL</sequence>
<comment type="caution">
    <text evidence="1">The sequence shown here is derived from an EMBL/GenBank/DDBJ whole genome shotgun (WGS) entry which is preliminary data.</text>
</comment>
<dbReference type="RefSeq" id="WP_327793490.1">
    <property type="nucleotide sequence ID" value="NZ_JADQAZ010000001.1"/>
</dbReference>
<dbReference type="EMBL" id="JADQAZ010000001">
    <property type="protein sequence ID" value="MBT0957316.1"/>
    <property type="molecule type" value="Genomic_DNA"/>
</dbReference>
<organism evidence="1 2">
    <name type="scientific">Harenicola maris</name>
    <dbReference type="NCBI Taxonomy" id="2841044"/>
    <lineage>
        <taxon>Bacteria</taxon>
        <taxon>Pseudomonadati</taxon>
        <taxon>Pseudomonadota</taxon>
        <taxon>Alphaproteobacteria</taxon>
        <taxon>Rhodobacterales</taxon>
        <taxon>Paracoccaceae</taxon>
        <taxon>Harenicola</taxon>
    </lineage>
</organism>
<reference evidence="1 2" key="1">
    <citation type="journal article" date="2021" name="Arch. Microbiol.">
        <title>Harenicola maris gen. nov., sp. nov. isolated from the Sea of Japan shallow sediments.</title>
        <authorList>
            <person name="Romanenko L.A."/>
            <person name="Kurilenko V.V."/>
            <person name="Chernysheva N.Y."/>
            <person name="Tekutyeva L.A."/>
            <person name="Velansky P.V."/>
            <person name="Svetashev V.I."/>
            <person name="Isaeva M.P."/>
        </authorList>
    </citation>
    <scope>NUCLEOTIDE SEQUENCE [LARGE SCALE GENOMIC DNA]</scope>
    <source>
        <strain evidence="1 2">KMM 3653</strain>
    </source>
</reference>
<evidence type="ECO:0000313" key="2">
    <source>
        <dbReference type="Proteomes" id="UP001315686"/>
    </source>
</evidence>
<dbReference type="AlphaFoldDB" id="A0AAP2CPM7"/>
<protein>
    <submittedName>
        <fullName evidence="1">Uncharacterized protein</fullName>
    </submittedName>
</protein>
<accession>A0AAP2CPM7</accession>
<proteinExistence type="predicted"/>
<keyword evidence="2" id="KW-1185">Reference proteome</keyword>